<dbReference type="Proteomes" id="UP000271137">
    <property type="component" value="Unassembled WGS sequence"/>
</dbReference>
<accession>A0A3P3EBF0</accession>
<gene>
    <name evidence="2" type="ORF">EH244_25170</name>
    <name evidence="3" type="ORF">EJO66_25895</name>
</gene>
<keyword evidence="4" id="KW-1185">Reference proteome</keyword>
<feature type="signal peptide" evidence="1">
    <location>
        <begin position="1"/>
        <end position="21"/>
    </location>
</feature>
<evidence type="ECO:0000256" key="1">
    <source>
        <dbReference type="SAM" id="SignalP"/>
    </source>
</evidence>
<dbReference type="RefSeq" id="WP_124961039.1">
    <property type="nucleotide sequence ID" value="NZ_CBFHCE010000153.1"/>
</dbReference>
<evidence type="ECO:0000313" key="5">
    <source>
        <dbReference type="Proteomes" id="UP000271590"/>
    </source>
</evidence>
<proteinExistence type="predicted"/>
<organism evidence="2 5">
    <name type="scientific">Variovorax beijingensis</name>
    <dbReference type="NCBI Taxonomy" id="2496117"/>
    <lineage>
        <taxon>Bacteria</taxon>
        <taxon>Pseudomonadati</taxon>
        <taxon>Pseudomonadota</taxon>
        <taxon>Betaproteobacteria</taxon>
        <taxon>Burkholderiales</taxon>
        <taxon>Comamonadaceae</taxon>
        <taxon>Variovorax</taxon>
    </lineage>
</organism>
<evidence type="ECO:0000313" key="2">
    <source>
        <dbReference type="EMBL" id="RRH83753.1"/>
    </source>
</evidence>
<evidence type="ECO:0000313" key="4">
    <source>
        <dbReference type="Proteomes" id="UP000271137"/>
    </source>
</evidence>
<protein>
    <submittedName>
        <fullName evidence="2">Uncharacterized protein</fullName>
    </submittedName>
</protein>
<dbReference type="EMBL" id="RQXU01000020">
    <property type="protein sequence ID" value="RRH83753.1"/>
    <property type="molecule type" value="Genomic_DNA"/>
</dbReference>
<comment type="caution">
    <text evidence="2">The sequence shown here is derived from an EMBL/GenBank/DDBJ whole genome shotgun (WGS) entry which is preliminary data.</text>
</comment>
<feature type="chain" id="PRO_5018259610" evidence="1">
    <location>
        <begin position="22"/>
        <end position="100"/>
    </location>
</feature>
<evidence type="ECO:0000313" key="3">
    <source>
        <dbReference type="EMBL" id="RSZ30509.1"/>
    </source>
</evidence>
<reference evidence="3 4" key="2">
    <citation type="submission" date="2018-12" db="EMBL/GenBank/DDBJ databases">
        <title>The genome sequences of strain 502.</title>
        <authorList>
            <person name="Gao J."/>
            <person name="Sun J."/>
        </authorList>
    </citation>
    <scope>NUCLEOTIDE SEQUENCE [LARGE SCALE GENOMIC DNA]</scope>
    <source>
        <strain evidence="3 4">502</strain>
    </source>
</reference>
<reference evidence="2 5" key="1">
    <citation type="submission" date="2018-11" db="EMBL/GenBank/DDBJ databases">
        <title>The genome of Variovorax sp T529.</title>
        <authorList>
            <person name="Gao J."/>
        </authorList>
    </citation>
    <scope>NUCLEOTIDE SEQUENCE [LARGE SCALE GENOMIC DNA]</scope>
    <source>
        <strain evidence="2 5">T529</strain>
    </source>
</reference>
<keyword evidence="1" id="KW-0732">Signal</keyword>
<sequence>MTLKPLIVACAFLPLATLADASSASRQADPPAVSAFYRHPEHCAYMAGLPENDSPEFIKRFEVDVQAAVEALRVRNPSLQLTDALFHLKAGCDRTLARMK</sequence>
<dbReference type="Proteomes" id="UP000271590">
    <property type="component" value="Unassembled WGS sequence"/>
</dbReference>
<dbReference type="EMBL" id="RXFQ01000019">
    <property type="protein sequence ID" value="RSZ30509.1"/>
    <property type="molecule type" value="Genomic_DNA"/>
</dbReference>
<dbReference type="AlphaFoldDB" id="A0A3P3EBF0"/>
<name>A0A3P3EBF0_9BURK</name>